<evidence type="ECO:0000313" key="2">
    <source>
        <dbReference type="Proteomes" id="UP001054945"/>
    </source>
</evidence>
<dbReference type="AlphaFoldDB" id="A0AAV4SII8"/>
<name>A0AAV4SII8_CAEEX</name>
<evidence type="ECO:0000313" key="1">
    <source>
        <dbReference type="EMBL" id="GIY33367.1"/>
    </source>
</evidence>
<reference evidence="1 2" key="1">
    <citation type="submission" date="2021-06" db="EMBL/GenBank/DDBJ databases">
        <title>Caerostris extrusa draft genome.</title>
        <authorList>
            <person name="Kono N."/>
            <person name="Arakawa K."/>
        </authorList>
    </citation>
    <scope>NUCLEOTIDE SEQUENCE [LARGE SCALE GENOMIC DNA]</scope>
</reference>
<accession>A0AAV4SII8</accession>
<keyword evidence="2" id="KW-1185">Reference proteome</keyword>
<protein>
    <submittedName>
        <fullName evidence="1">Uncharacterized protein</fullName>
    </submittedName>
</protein>
<proteinExistence type="predicted"/>
<organism evidence="1 2">
    <name type="scientific">Caerostris extrusa</name>
    <name type="common">Bark spider</name>
    <name type="synonym">Caerostris bankana</name>
    <dbReference type="NCBI Taxonomy" id="172846"/>
    <lineage>
        <taxon>Eukaryota</taxon>
        <taxon>Metazoa</taxon>
        <taxon>Ecdysozoa</taxon>
        <taxon>Arthropoda</taxon>
        <taxon>Chelicerata</taxon>
        <taxon>Arachnida</taxon>
        <taxon>Araneae</taxon>
        <taxon>Araneomorphae</taxon>
        <taxon>Entelegynae</taxon>
        <taxon>Araneoidea</taxon>
        <taxon>Araneidae</taxon>
        <taxon>Caerostris</taxon>
    </lineage>
</organism>
<dbReference type="EMBL" id="BPLR01009628">
    <property type="protein sequence ID" value="GIY33367.1"/>
    <property type="molecule type" value="Genomic_DNA"/>
</dbReference>
<comment type="caution">
    <text evidence="1">The sequence shown here is derived from an EMBL/GenBank/DDBJ whole genome shotgun (WGS) entry which is preliminary data.</text>
</comment>
<gene>
    <name evidence="1" type="ORF">CEXT_351</name>
</gene>
<sequence>MAGSESAANSPIPFQLHFRASFRTFGIGSQITPLFGLDYSVLCLDLPVELLFGLCCVRHRMGSCIRTTTTTTTSETSYQSVTEQNFPLNNIFRSTRKKTNIGRSVDVPTSKEQVFLQLMQVFLNLNTIVYDKIRYDTSKCDTVRLYCTSLVVEMVLKEMKCFHFEGTALCLIKTAAIGAVKHLFPRHIIEESFGFRIPTTTPVRPVALSEGPLSHSFTFFFLAIHKSLSRRGGIVLTPNIHSHHKRHANTNMARDLHSLKNAEGMRLFLDLG</sequence>
<dbReference type="Proteomes" id="UP001054945">
    <property type="component" value="Unassembled WGS sequence"/>
</dbReference>